<comment type="caution">
    <text evidence="2">The sequence shown here is derived from an EMBL/GenBank/DDBJ whole genome shotgun (WGS) entry which is preliminary data.</text>
</comment>
<dbReference type="AlphaFoldDB" id="A0A1Y3PHK9"/>
<dbReference type="InterPro" id="IPR051548">
    <property type="entry name" value="Grx-like_ET"/>
</dbReference>
<proteinExistence type="predicted"/>
<evidence type="ECO:0000313" key="2">
    <source>
        <dbReference type="EMBL" id="OUM86820.1"/>
    </source>
</evidence>
<dbReference type="InterPro" id="IPR002109">
    <property type="entry name" value="Glutaredoxin"/>
</dbReference>
<dbReference type="SUPFAM" id="SSF52833">
    <property type="entry name" value="Thioredoxin-like"/>
    <property type="match status" value="1"/>
</dbReference>
<organism evidence="2 3">
    <name type="scientific">Bacillus thermozeamaize</name>
    <dbReference type="NCBI Taxonomy" id="230954"/>
    <lineage>
        <taxon>Bacteria</taxon>
        <taxon>Bacillati</taxon>
        <taxon>Bacillota</taxon>
        <taxon>Bacilli</taxon>
        <taxon>Bacillales</taxon>
        <taxon>Bacillaceae</taxon>
        <taxon>Bacillus</taxon>
    </lineage>
</organism>
<evidence type="ECO:0000259" key="1">
    <source>
        <dbReference type="Pfam" id="PF00462"/>
    </source>
</evidence>
<feature type="domain" description="Glutaredoxin" evidence="1">
    <location>
        <begin position="7"/>
        <end position="64"/>
    </location>
</feature>
<dbReference type="Pfam" id="PF00462">
    <property type="entry name" value="Glutaredoxin"/>
    <property type="match status" value="1"/>
</dbReference>
<protein>
    <submittedName>
        <fullName evidence="2">NrdH-redoxin</fullName>
    </submittedName>
</protein>
<evidence type="ECO:0000313" key="3">
    <source>
        <dbReference type="Proteomes" id="UP000196475"/>
    </source>
</evidence>
<dbReference type="EMBL" id="LZRT01000085">
    <property type="protein sequence ID" value="OUM86820.1"/>
    <property type="molecule type" value="Genomic_DNA"/>
</dbReference>
<reference evidence="3" key="1">
    <citation type="submission" date="2016-06" db="EMBL/GenBank/DDBJ databases">
        <authorList>
            <person name="Nascimento L."/>
            <person name="Pereira R.V."/>
            <person name="Martins L.F."/>
            <person name="Quaggio R.B."/>
            <person name="Silva A.M."/>
            <person name="Setubal J.C."/>
        </authorList>
    </citation>
    <scope>NUCLEOTIDE SEQUENCE [LARGE SCALE GENOMIC DNA]</scope>
</reference>
<dbReference type="Gene3D" id="3.40.30.10">
    <property type="entry name" value="Glutaredoxin"/>
    <property type="match status" value="1"/>
</dbReference>
<dbReference type="CDD" id="cd02976">
    <property type="entry name" value="NrdH"/>
    <property type="match status" value="1"/>
</dbReference>
<dbReference type="Proteomes" id="UP000196475">
    <property type="component" value="Unassembled WGS sequence"/>
</dbReference>
<dbReference type="GO" id="GO:0009055">
    <property type="term" value="F:electron transfer activity"/>
    <property type="evidence" value="ECO:0007669"/>
    <property type="project" value="TreeGrafter"/>
</dbReference>
<accession>A0A1Y3PHK9</accession>
<dbReference type="PROSITE" id="PS51354">
    <property type="entry name" value="GLUTAREDOXIN_2"/>
    <property type="match status" value="1"/>
</dbReference>
<dbReference type="PANTHER" id="PTHR34386">
    <property type="entry name" value="GLUTAREDOXIN"/>
    <property type="match status" value="1"/>
</dbReference>
<dbReference type="PANTHER" id="PTHR34386:SF1">
    <property type="entry name" value="GLUTAREDOXIN-LIKE PROTEIN NRDH"/>
    <property type="match status" value="1"/>
</dbReference>
<sequence>MSSSKKIVLWSRKGCQACQELKAFLAEKGYSYENVDVEGRDYLRDILELKYGVRHVPVVEIGSHGIYEGITDSDFARIERLLSGSERSGGES</sequence>
<dbReference type="InterPro" id="IPR036249">
    <property type="entry name" value="Thioredoxin-like_sf"/>
</dbReference>
<dbReference type="GO" id="GO:0045454">
    <property type="term" value="P:cell redox homeostasis"/>
    <property type="evidence" value="ECO:0007669"/>
    <property type="project" value="TreeGrafter"/>
</dbReference>
<gene>
    <name evidence="2" type="ORF">BAA01_15420</name>
</gene>
<name>A0A1Y3PHK9_9BACI</name>